<proteinExistence type="inferred from homology"/>
<dbReference type="GO" id="GO:0005681">
    <property type="term" value="C:spliceosomal complex"/>
    <property type="evidence" value="ECO:0007669"/>
    <property type="project" value="UniProtKB-KW"/>
</dbReference>
<dbReference type="PANTHER" id="PTHR36562:SF5">
    <property type="entry name" value="SERINE_ARGININE REPETITIVE MATRIX 2"/>
    <property type="match status" value="1"/>
</dbReference>
<comment type="similarity">
    <text evidence="2">Belongs to the CWC21 family.</text>
</comment>
<evidence type="ECO:0000256" key="1">
    <source>
        <dbReference type="ARBA" id="ARBA00004123"/>
    </source>
</evidence>
<evidence type="ECO:0000256" key="6">
    <source>
        <dbReference type="ARBA" id="ARBA00023242"/>
    </source>
</evidence>
<evidence type="ECO:0000256" key="3">
    <source>
        <dbReference type="ARBA" id="ARBA00022664"/>
    </source>
</evidence>
<dbReference type="OrthoDB" id="10267305at2759"/>
<protein>
    <recommendedName>
        <fullName evidence="8">CWF21 domain-containing protein</fullName>
    </recommendedName>
</protein>
<dbReference type="AlphaFoldDB" id="A0A7R9QEM5"/>
<name>A0A7R9QEM5_9ACAR</name>
<feature type="domain" description="CWF21" evidence="8">
    <location>
        <begin position="57"/>
        <end position="102"/>
    </location>
</feature>
<keyword evidence="3" id="KW-0507">mRNA processing</keyword>
<dbReference type="EMBL" id="OC882660">
    <property type="protein sequence ID" value="CAD7642852.1"/>
    <property type="molecule type" value="Genomic_DNA"/>
</dbReference>
<evidence type="ECO:0000256" key="4">
    <source>
        <dbReference type="ARBA" id="ARBA00022728"/>
    </source>
</evidence>
<evidence type="ECO:0000259" key="8">
    <source>
        <dbReference type="SMART" id="SM01115"/>
    </source>
</evidence>
<dbReference type="Gene3D" id="6.10.140.420">
    <property type="match status" value="1"/>
</dbReference>
<dbReference type="PANTHER" id="PTHR36562">
    <property type="entry name" value="SERINE/ARGININE REPETITIVE MATRIX 2"/>
    <property type="match status" value="1"/>
</dbReference>
<dbReference type="InterPro" id="IPR013170">
    <property type="entry name" value="mRNA_splic_Cwf21_dom"/>
</dbReference>
<keyword evidence="6" id="KW-0539">Nucleus</keyword>
<dbReference type="InterPro" id="IPR051372">
    <property type="entry name" value="CWC21"/>
</dbReference>
<dbReference type="GO" id="GO:0008380">
    <property type="term" value="P:RNA splicing"/>
    <property type="evidence" value="ECO:0007669"/>
    <property type="project" value="UniProtKB-KW"/>
</dbReference>
<reference evidence="9" key="1">
    <citation type="submission" date="2020-11" db="EMBL/GenBank/DDBJ databases">
        <authorList>
            <person name="Tran Van P."/>
        </authorList>
    </citation>
    <scope>NUCLEOTIDE SEQUENCE</scope>
</reference>
<evidence type="ECO:0000313" key="10">
    <source>
        <dbReference type="Proteomes" id="UP000759131"/>
    </source>
</evidence>
<evidence type="ECO:0000256" key="5">
    <source>
        <dbReference type="ARBA" id="ARBA00023187"/>
    </source>
</evidence>
<keyword evidence="10" id="KW-1185">Reference proteome</keyword>
<organism evidence="9">
    <name type="scientific">Medioppia subpectinata</name>
    <dbReference type="NCBI Taxonomy" id="1979941"/>
    <lineage>
        <taxon>Eukaryota</taxon>
        <taxon>Metazoa</taxon>
        <taxon>Ecdysozoa</taxon>
        <taxon>Arthropoda</taxon>
        <taxon>Chelicerata</taxon>
        <taxon>Arachnida</taxon>
        <taxon>Acari</taxon>
        <taxon>Acariformes</taxon>
        <taxon>Sarcoptiformes</taxon>
        <taxon>Oribatida</taxon>
        <taxon>Brachypylina</taxon>
        <taxon>Oppioidea</taxon>
        <taxon>Oppiidae</taxon>
        <taxon>Medioppia</taxon>
    </lineage>
</organism>
<dbReference type="Pfam" id="PF08312">
    <property type="entry name" value="cwf21"/>
    <property type="match status" value="1"/>
</dbReference>
<keyword evidence="4" id="KW-0747">Spliceosome</keyword>
<accession>A0A7R9QEM5</accession>
<dbReference type="Proteomes" id="UP000759131">
    <property type="component" value="Unassembled WGS sequence"/>
</dbReference>
<sequence length="121" mass="14571">MYNGIGLQTARGSGTNGYIQRNLSFVKQIKDKIQYKSEDDFKRLERELNKVPNKEILEHQNKRQIELKCLQMEEQMELQGFTEEVIDRKVKEYRKELTLQMERQKETTDPKKDWFDDSPQK</sequence>
<comment type="subcellular location">
    <subcellularLocation>
        <location evidence="1">Nucleus</location>
    </subcellularLocation>
</comment>
<dbReference type="SMART" id="SM01115">
    <property type="entry name" value="cwf21"/>
    <property type="match status" value="1"/>
</dbReference>
<evidence type="ECO:0000256" key="2">
    <source>
        <dbReference type="ARBA" id="ARBA00005954"/>
    </source>
</evidence>
<evidence type="ECO:0000313" key="9">
    <source>
        <dbReference type="EMBL" id="CAD7642852.1"/>
    </source>
</evidence>
<gene>
    <name evidence="9" type="ORF">OSB1V03_LOCUS19336</name>
</gene>
<evidence type="ECO:0000256" key="7">
    <source>
        <dbReference type="SAM" id="MobiDB-lite"/>
    </source>
</evidence>
<keyword evidence="5" id="KW-0508">mRNA splicing</keyword>
<dbReference type="EMBL" id="CAJPIZ010028085">
    <property type="protein sequence ID" value="CAG2119387.1"/>
    <property type="molecule type" value="Genomic_DNA"/>
</dbReference>
<feature type="region of interest" description="Disordered" evidence="7">
    <location>
        <begin position="101"/>
        <end position="121"/>
    </location>
</feature>
<dbReference type="GO" id="GO:0006397">
    <property type="term" value="P:mRNA processing"/>
    <property type="evidence" value="ECO:0007669"/>
    <property type="project" value="UniProtKB-KW"/>
</dbReference>